<protein>
    <submittedName>
        <fullName evidence="2">BadF/BadG/BcrA/BcrD ATPase family protein</fullName>
    </submittedName>
</protein>
<organism evidence="2 3">
    <name type="scientific">Nonomuraea insulae</name>
    <dbReference type="NCBI Taxonomy" id="1616787"/>
    <lineage>
        <taxon>Bacteria</taxon>
        <taxon>Bacillati</taxon>
        <taxon>Actinomycetota</taxon>
        <taxon>Actinomycetes</taxon>
        <taxon>Streptosporangiales</taxon>
        <taxon>Streptosporangiaceae</taxon>
        <taxon>Nonomuraea</taxon>
    </lineage>
</organism>
<sequence>MRLVLGVDAGGTSSRAALFTVEGSLVRRGHAGGANPGALGLEAAAANLTTAVLEALDGISLSQVSGVVAGLAGNPALCAALTDRVFRDILPVRRERGRDVLPGISVST</sequence>
<evidence type="ECO:0000313" key="2">
    <source>
        <dbReference type="EMBL" id="MFC5825670.1"/>
    </source>
</evidence>
<proteinExistence type="predicted"/>
<evidence type="ECO:0000313" key="3">
    <source>
        <dbReference type="Proteomes" id="UP001596058"/>
    </source>
</evidence>
<keyword evidence="3" id="KW-1185">Reference proteome</keyword>
<gene>
    <name evidence="2" type="ORF">ACFPZ3_17550</name>
</gene>
<comment type="caution">
    <text evidence="2">The sequence shown here is derived from an EMBL/GenBank/DDBJ whole genome shotgun (WGS) entry which is preliminary data.</text>
</comment>
<feature type="domain" description="ATPase BadF/BadG/BcrA/BcrD type" evidence="1">
    <location>
        <begin position="5"/>
        <end position="73"/>
    </location>
</feature>
<dbReference type="EMBL" id="JBHSPA010000022">
    <property type="protein sequence ID" value="MFC5825670.1"/>
    <property type="molecule type" value="Genomic_DNA"/>
</dbReference>
<dbReference type="SUPFAM" id="SSF53067">
    <property type="entry name" value="Actin-like ATPase domain"/>
    <property type="match status" value="1"/>
</dbReference>
<dbReference type="RefSeq" id="WP_379515176.1">
    <property type="nucleotide sequence ID" value="NZ_JBHSPA010000022.1"/>
</dbReference>
<evidence type="ECO:0000259" key="1">
    <source>
        <dbReference type="Pfam" id="PF01869"/>
    </source>
</evidence>
<reference evidence="3" key="1">
    <citation type="journal article" date="2019" name="Int. J. Syst. Evol. Microbiol.">
        <title>The Global Catalogue of Microorganisms (GCM) 10K type strain sequencing project: providing services to taxonomists for standard genome sequencing and annotation.</title>
        <authorList>
            <consortium name="The Broad Institute Genomics Platform"/>
            <consortium name="The Broad Institute Genome Sequencing Center for Infectious Disease"/>
            <person name="Wu L."/>
            <person name="Ma J."/>
        </authorList>
    </citation>
    <scope>NUCLEOTIDE SEQUENCE [LARGE SCALE GENOMIC DNA]</scope>
    <source>
        <strain evidence="3">CCUG 53903</strain>
    </source>
</reference>
<feature type="non-terminal residue" evidence="2">
    <location>
        <position position="108"/>
    </location>
</feature>
<dbReference type="Gene3D" id="3.30.420.40">
    <property type="match status" value="1"/>
</dbReference>
<dbReference type="InterPro" id="IPR002731">
    <property type="entry name" value="ATPase_BadF"/>
</dbReference>
<dbReference type="Proteomes" id="UP001596058">
    <property type="component" value="Unassembled WGS sequence"/>
</dbReference>
<accession>A0ABW1CLY1</accession>
<dbReference type="InterPro" id="IPR043129">
    <property type="entry name" value="ATPase_NBD"/>
</dbReference>
<name>A0ABW1CLY1_9ACTN</name>
<dbReference type="Pfam" id="PF01869">
    <property type="entry name" value="BcrAD_BadFG"/>
    <property type="match status" value="1"/>
</dbReference>